<keyword evidence="3" id="KW-1185">Reference proteome</keyword>
<dbReference type="Proteomes" id="UP000567795">
    <property type="component" value="Unassembled WGS sequence"/>
</dbReference>
<evidence type="ECO:0000313" key="3">
    <source>
        <dbReference type="Proteomes" id="UP000567795"/>
    </source>
</evidence>
<comment type="caution">
    <text evidence="2">The sequence shown here is derived from an EMBL/GenBank/DDBJ whole genome shotgun (WGS) entry which is preliminary data.</text>
</comment>
<protein>
    <submittedName>
        <fullName evidence="2">Uncharacterized protein</fullName>
    </submittedName>
</protein>
<name>A0A853A5K4_9ACTN</name>
<evidence type="ECO:0000313" key="2">
    <source>
        <dbReference type="EMBL" id="NYI08134.1"/>
    </source>
</evidence>
<organism evidence="2 3">
    <name type="scientific">Allostreptomyces psammosilenae</name>
    <dbReference type="NCBI Taxonomy" id="1892865"/>
    <lineage>
        <taxon>Bacteria</taxon>
        <taxon>Bacillati</taxon>
        <taxon>Actinomycetota</taxon>
        <taxon>Actinomycetes</taxon>
        <taxon>Kitasatosporales</taxon>
        <taxon>Streptomycetaceae</taxon>
        <taxon>Allostreptomyces</taxon>
    </lineage>
</organism>
<sequence length="64" mass="6966">MAAVAPLVGRPPDEAYPGEAYPDEAYPDEAYPAERRGIRTRPISAERVMLTGRPADARAARLNV</sequence>
<feature type="region of interest" description="Disordered" evidence="1">
    <location>
        <begin position="1"/>
        <end position="26"/>
    </location>
</feature>
<proteinExistence type="predicted"/>
<gene>
    <name evidence="2" type="ORF">FHU37_005163</name>
</gene>
<accession>A0A853A5K4</accession>
<reference evidence="2 3" key="1">
    <citation type="submission" date="2020-07" db="EMBL/GenBank/DDBJ databases">
        <title>Sequencing the genomes of 1000 actinobacteria strains.</title>
        <authorList>
            <person name="Klenk H.-P."/>
        </authorList>
    </citation>
    <scope>NUCLEOTIDE SEQUENCE [LARGE SCALE GENOMIC DNA]</scope>
    <source>
        <strain evidence="2 3">DSM 42178</strain>
    </source>
</reference>
<evidence type="ECO:0000256" key="1">
    <source>
        <dbReference type="SAM" id="MobiDB-lite"/>
    </source>
</evidence>
<dbReference type="EMBL" id="JACBZD010000002">
    <property type="protein sequence ID" value="NYI08134.1"/>
    <property type="molecule type" value="Genomic_DNA"/>
</dbReference>
<dbReference type="AlphaFoldDB" id="A0A853A5K4"/>